<dbReference type="Proteomes" id="UP000189761">
    <property type="component" value="Unassembled WGS sequence"/>
</dbReference>
<organism evidence="4 5">
    <name type="scientific">Heyndrickxia oleronia</name>
    <dbReference type="NCBI Taxonomy" id="38875"/>
    <lineage>
        <taxon>Bacteria</taxon>
        <taxon>Bacillati</taxon>
        <taxon>Bacillota</taxon>
        <taxon>Bacilli</taxon>
        <taxon>Bacillales</taxon>
        <taxon>Bacillaceae</taxon>
        <taxon>Heyndrickxia</taxon>
    </lineage>
</organism>
<dbReference type="PANTHER" id="PTHR30404:SF0">
    <property type="entry name" value="N-ACETYLMURAMOYL-L-ALANINE AMIDASE AMIC"/>
    <property type="match status" value="1"/>
</dbReference>
<evidence type="ECO:0000313" key="4">
    <source>
        <dbReference type="EMBL" id="OOP68762.1"/>
    </source>
</evidence>
<dbReference type="AlphaFoldDB" id="A0A8E2I8W2"/>
<dbReference type="GO" id="GO:0008745">
    <property type="term" value="F:N-acetylmuramoyl-L-alanine amidase activity"/>
    <property type="evidence" value="ECO:0007669"/>
    <property type="project" value="InterPro"/>
</dbReference>
<dbReference type="PANTHER" id="PTHR30404">
    <property type="entry name" value="N-ACETYLMURAMOYL-L-ALANINE AMIDASE"/>
    <property type="match status" value="1"/>
</dbReference>
<dbReference type="Pfam" id="PF05036">
    <property type="entry name" value="SPOR"/>
    <property type="match status" value="1"/>
</dbReference>
<feature type="domain" description="SPOR" evidence="3">
    <location>
        <begin position="193"/>
        <end position="231"/>
    </location>
</feature>
<dbReference type="GO" id="GO:0009253">
    <property type="term" value="P:peptidoglycan catabolic process"/>
    <property type="evidence" value="ECO:0007669"/>
    <property type="project" value="InterPro"/>
</dbReference>
<dbReference type="PROSITE" id="PS51724">
    <property type="entry name" value="SPOR"/>
    <property type="match status" value="1"/>
</dbReference>
<dbReference type="CDD" id="cd02696">
    <property type="entry name" value="MurNAc-LAA"/>
    <property type="match status" value="1"/>
</dbReference>
<accession>A0A8E2I8W2</accession>
<dbReference type="SMART" id="SM00646">
    <property type="entry name" value="Ami_3"/>
    <property type="match status" value="1"/>
</dbReference>
<gene>
    <name evidence="4" type="ORF">BWZ43_08625</name>
</gene>
<feature type="region of interest" description="Disordered" evidence="2">
    <location>
        <begin position="1"/>
        <end position="20"/>
    </location>
</feature>
<evidence type="ECO:0000313" key="5">
    <source>
        <dbReference type="Proteomes" id="UP000189761"/>
    </source>
</evidence>
<dbReference type="InterPro" id="IPR002508">
    <property type="entry name" value="MurNAc-LAA_cat"/>
</dbReference>
<evidence type="ECO:0000256" key="2">
    <source>
        <dbReference type="SAM" id="MobiDB-lite"/>
    </source>
</evidence>
<keyword evidence="1" id="KW-0378">Hydrolase</keyword>
<reference evidence="4 5" key="1">
    <citation type="submission" date="2017-01" db="EMBL/GenBank/DDBJ databases">
        <title>Draft genome sequence of Bacillus oleronius.</title>
        <authorList>
            <person name="Allam M."/>
        </authorList>
    </citation>
    <scope>NUCLEOTIDE SEQUENCE [LARGE SCALE GENOMIC DNA]</scope>
    <source>
        <strain evidence="4 5">DSM 9356</strain>
    </source>
</reference>
<sequence length="231" mass="25901">MKIMLDAGHGPNTPGKRSPDQFKEFTFTSSVADHAKTLLEAYENVTIYFAHSKNEDIPLKERTDKANRLNVNCYVAIHANAFGNGTTWNDANGIETYVYLSKPKEALELAERVQKNLVIATGLTNRGVKSADFHILRETNMTAILAECGFYTNKNELQLIKTDSYQKTCAEAIVKGIVDQYKLKKKNNTSSNQKTKTLYKVQIGAYSNKKNAEKIVKALQEKGYDPIIVND</sequence>
<dbReference type="InterPro" id="IPR007730">
    <property type="entry name" value="SPOR-like_dom"/>
</dbReference>
<dbReference type="RefSeq" id="WP_078109966.1">
    <property type="nucleotide sequence ID" value="NZ_JARSIU010000035.1"/>
</dbReference>
<proteinExistence type="predicted"/>
<keyword evidence="5" id="KW-1185">Reference proteome</keyword>
<dbReference type="GO" id="GO:0030288">
    <property type="term" value="C:outer membrane-bounded periplasmic space"/>
    <property type="evidence" value="ECO:0007669"/>
    <property type="project" value="TreeGrafter"/>
</dbReference>
<dbReference type="SUPFAM" id="SSF110997">
    <property type="entry name" value="Sporulation related repeat"/>
    <property type="match status" value="1"/>
</dbReference>
<dbReference type="InterPro" id="IPR050695">
    <property type="entry name" value="N-acetylmuramoyl_amidase_3"/>
</dbReference>
<protein>
    <submittedName>
        <fullName evidence="4">N-acetylmuramoyl-L-alanine amidase</fullName>
    </submittedName>
</protein>
<evidence type="ECO:0000256" key="1">
    <source>
        <dbReference type="ARBA" id="ARBA00022801"/>
    </source>
</evidence>
<name>A0A8E2I8W2_9BACI</name>
<evidence type="ECO:0000259" key="3">
    <source>
        <dbReference type="PROSITE" id="PS51724"/>
    </source>
</evidence>
<dbReference type="Gene3D" id="3.40.630.40">
    <property type="entry name" value="Zn-dependent exopeptidases"/>
    <property type="match status" value="1"/>
</dbReference>
<dbReference type="SUPFAM" id="SSF53187">
    <property type="entry name" value="Zn-dependent exopeptidases"/>
    <property type="match status" value="1"/>
</dbReference>
<dbReference type="EMBL" id="MTLA01000082">
    <property type="protein sequence ID" value="OOP68762.1"/>
    <property type="molecule type" value="Genomic_DNA"/>
</dbReference>
<dbReference type="InterPro" id="IPR036680">
    <property type="entry name" value="SPOR-like_sf"/>
</dbReference>
<dbReference type="Pfam" id="PF01520">
    <property type="entry name" value="Amidase_3"/>
    <property type="match status" value="1"/>
</dbReference>
<dbReference type="GO" id="GO:0042834">
    <property type="term" value="F:peptidoglycan binding"/>
    <property type="evidence" value="ECO:0007669"/>
    <property type="project" value="InterPro"/>
</dbReference>
<comment type="caution">
    <text evidence="4">The sequence shown here is derived from an EMBL/GenBank/DDBJ whole genome shotgun (WGS) entry which is preliminary data.</text>
</comment>